<feature type="non-terminal residue" evidence="1">
    <location>
        <position position="50"/>
    </location>
</feature>
<proteinExistence type="predicted"/>
<reference evidence="1" key="1">
    <citation type="journal article" date="2015" name="Nature">
        <title>Complex archaea that bridge the gap between prokaryotes and eukaryotes.</title>
        <authorList>
            <person name="Spang A."/>
            <person name="Saw J.H."/>
            <person name="Jorgensen S.L."/>
            <person name="Zaremba-Niedzwiedzka K."/>
            <person name="Martijn J."/>
            <person name="Lind A.E."/>
            <person name="van Eijk R."/>
            <person name="Schleper C."/>
            <person name="Guy L."/>
            <person name="Ettema T.J."/>
        </authorList>
    </citation>
    <scope>NUCLEOTIDE SEQUENCE</scope>
</reference>
<comment type="caution">
    <text evidence="1">The sequence shown here is derived from an EMBL/GenBank/DDBJ whole genome shotgun (WGS) entry which is preliminary data.</text>
</comment>
<gene>
    <name evidence="1" type="ORF">LCGC14_2513080</name>
</gene>
<evidence type="ECO:0000313" key="1">
    <source>
        <dbReference type="EMBL" id="KKL14697.1"/>
    </source>
</evidence>
<sequence>MTRIIIISKSVNTPRNCGVIKVVVIVSKKPMIWAATRLPVILPIPPTITT</sequence>
<name>A0A0F9BLI9_9ZZZZ</name>
<protein>
    <submittedName>
        <fullName evidence="1">Uncharacterized protein</fullName>
    </submittedName>
</protein>
<dbReference type="EMBL" id="LAZR01040355">
    <property type="protein sequence ID" value="KKL14697.1"/>
    <property type="molecule type" value="Genomic_DNA"/>
</dbReference>
<dbReference type="AlphaFoldDB" id="A0A0F9BLI9"/>
<organism evidence="1">
    <name type="scientific">marine sediment metagenome</name>
    <dbReference type="NCBI Taxonomy" id="412755"/>
    <lineage>
        <taxon>unclassified sequences</taxon>
        <taxon>metagenomes</taxon>
        <taxon>ecological metagenomes</taxon>
    </lineage>
</organism>
<accession>A0A0F9BLI9</accession>